<dbReference type="CDD" id="cd10787">
    <property type="entry name" value="LamB_YcsF_like"/>
    <property type="match status" value="1"/>
</dbReference>
<dbReference type="NCBIfam" id="NF003816">
    <property type="entry name" value="PRK05406.1-5"/>
    <property type="match status" value="1"/>
</dbReference>
<proteinExistence type="predicted"/>
<gene>
    <name evidence="1" type="ORF">Q757_08905</name>
</gene>
<dbReference type="Proteomes" id="UP000030023">
    <property type="component" value="Unassembled WGS sequence"/>
</dbReference>
<feature type="non-terminal residue" evidence="1">
    <location>
        <position position="1"/>
    </location>
</feature>
<comment type="caution">
    <text evidence="1">The sequence shown here is derived from an EMBL/GenBank/DDBJ whole genome shotgun (WGS) entry which is preliminary data.</text>
</comment>
<protein>
    <submittedName>
        <fullName evidence="1">LamB/YcsF family protein</fullName>
    </submittedName>
</protein>
<accession>A0ABR4XP34</accession>
<keyword evidence="2" id="KW-1185">Reference proteome</keyword>
<dbReference type="PANTHER" id="PTHR30292:SF0">
    <property type="entry name" value="5-OXOPROLINASE SUBUNIT A"/>
    <property type="match status" value="1"/>
</dbReference>
<reference evidence="1 2" key="1">
    <citation type="journal article" date="2014" name="Antonie Van Leeuwenhoek">
        <title>Oenococcus alcoholitolerans sp. nov., a lactic acid bacteria isolated from cachaca and ethanol fermentation processes.</title>
        <authorList>
            <person name="Badotti F."/>
            <person name="Moreira A.P."/>
            <person name="Tonon L.A."/>
            <person name="de Lucena B.T."/>
            <person name="Gomes Fde C."/>
            <person name="Kruger R."/>
            <person name="Thompson C.C."/>
            <person name="de Morais M.A.Jr."/>
            <person name="Rosa C.A."/>
            <person name="Thompson F.L."/>
        </authorList>
    </citation>
    <scope>NUCLEOTIDE SEQUENCE [LARGE SCALE GENOMIC DNA]</scope>
    <source>
        <strain evidence="1 2">UFRJ-M7.2.18</strain>
    </source>
</reference>
<dbReference type="NCBIfam" id="NF003814">
    <property type="entry name" value="PRK05406.1-3"/>
    <property type="match status" value="1"/>
</dbReference>
<dbReference type="InterPro" id="IPR005501">
    <property type="entry name" value="LamB/YcsF/PxpA-like"/>
</dbReference>
<dbReference type="SUPFAM" id="SSF88713">
    <property type="entry name" value="Glycoside hydrolase/deacetylase"/>
    <property type="match status" value="1"/>
</dbReference>
<evidence type="ECO:0000313" key="2">
    <source>
        <dbReference type="Proteomes" id="UP000030023"/>
    </source>
</evidence>
<organism evidence="1 2">
    <name type="scientific">Oenococcus alcoholitolerans</name>
    <dbReference type="NCBI Taxonomy" id="931074"/>
    <lineage>
        <taxon>Bacteria</taxon>
        <taxon>Bacillati</taxon>
        <taxon>Bacillota</taxon>
        <taxon>Bacilli</taxon>
        <taxon>Lactobacillales</taxon>
        <taxon>Lactobacillaceae</taxon>
        <taxon>Oenococcus</taxon>
    </lineage>
</organism>
<dbReference type="PANTHER" id="PTHR30292">
    <property type="entry name" value="UNCHARACTERIZED PROTEIN YBGL-RELATED"/>
    <property type="match status" value="1"/>
</dbReference>
<dbReference type="EMBL" id="AXCV01000519">
    <property type="protein sequence ID" value="KGO22752.1"/>
    <property type="molecule type" value="Genomic_DNA"/>
</dbReference>
<dbReference type="Gene3D" id="3.20.20.370">
    <property type="entry name" value="Glycoside hydrolase/deacetylase"/>
    <property type="match status" value="1"/>
</dbReference>
<dbReference type="Pfam" id="PF03746">
    <property type="entry name" value="LamB_YcsF"/>
    <property type="match status" value="1"/>
</dbReference>
<sequence>VSSVNLACGFHAADPDVMAKTVAIAQEDNAAIGAHPGFPDLQGFGRRTLAMAPDQIKNMVIYQIGALQAFTRNKKLHHVKAHGALYNLAAKDYQTALAICQAIAFVDSSLPIYGLAGSQMIAAAKKVGIPYAQEVFADRNYQADGTLVPRSQANAVISDPEIISKRAISMIKNHQVTAVDGSIVHFEVDSICVHGDNRAALEIVKSLRVNLKKAGIQVKSF</sequence>
<dbReference type="InterPro" id="IPR011330">
    <property type="entry name" value="Glyco_hydro/deAcase_b/a-brl"/>
</dbReference>
<evidence type="ECO:0000313" key="1">
    <source>
        <dbReference type="EMBL" id="KGO22752.1"/>
    </source>
</evidence>
<name>A0ABR4XP34_9LACO</name>